<name>A0A2I0LE65_PUNGR</name>
<sequence>MGESSATLNHTVATPSHACPSGVPGKVDTPKLRCIGARMRTTTRLKFGCAQLGDSTGDILSGFSYRLGKGHLARPPARASTESATTRGPHRPATEREWRIFRDNMIASSTLGSITERGPIYPVHPPRTTGELRPPSRVDHLRSSPSLHGKASCGSRADPPPQAKRTPH</sequence>
<evidence type="ECO:0000256" key="1">
    <source>
        <dbReference type="SAM" id="MobiDB-lite"/>
    </source>
</evidence>
<proteinExistence type="predicted"/>
<gene>
    <name evidence="2" type="ORF">CRG98_000661</name>
</gene>
<organism evidence="2 3">
    <name type="scientific">Punica granatum</name>
    <name type="common">Pomegranate</name>
    <dbReference type="NCBI Taxonomy" id="22663"/>
    <lineage>
        <taxon>Eukaryota</taxon>
        <taxon>Viridiplantae</taxon>
        <taxon>Streptophyta</taxon>
        <taxon>Embryophyta</taxon>
        <taxon>Tracheophyta</taxon>
        <taxon>Spermatophyta</taxon>
        <taxon>Magnoliopsida</taxon>
        <taxon>eudicotyledons</taxon>
        <taxon>Gunneridae</taxon>
        <taxon>Pentapetalae</taxon>
        <taxon>rosids</taxon>
        <taxon>malvids</taxon>
        <taxon>Myrtales</taxon>
        <taxon>Lythraceae</taxon>
        <taxon>Punica</taxon>
    </lineage>
</organism>
<comment type="caution">
    <text evidence="2">The sequence shown here is derived from an EMBL/GenBank/DDBJ whole genome shotgun (WGS) entry which is preliminary data.</text>
</comment>
<keyword evidence="3" id="KW-1185">Reference proteome</keyword>
<accession>A0A2I0LE65</accession>
<feature type="region of interest" description="Disordered" evidence="1">
    <location>
        <begin position="70"/>
        <end position="95"/>
    </location>
</feature>
<dbReference type="EMBL" id="PGOL01000025">
    <property type="protein sequence ID" value="PKI78949.1"/>
    <property type="molecule type" value="Genomic_DNA"/>
</dbReference>
<evidence type="ECO:0000313" key="2">
    <source>
        <dbReference type="EMBL" id="PKI78949.1"/>
    </source>
</evidence>
<dbReference type="Proteomes" id="UP000233551">
    <property type="component" value="Unassembled WGS sequence"/>
</dbReference>
<protein>
    <submittedName>
        <fullName evidence="2">Uncharacterized protein</fullName>
    </submittedName>
</protein>
<evidence type="ECO:0000313" key="3">
    <source>
        <dbReference type="Proteomes" id="UP000233551"/>
    </source>
</evidence>
<dbReference type="AlphaFoldDB" id="A0A2I0LE65"/>
<feature type="region of interest" description="Disordered" evidence="1">
    <location>
        <begin position="111"/>
        <end position="168"/>
    </location>
</feature>
<reference evidence="2 3" key="1">
    <citation type="submission" date="2017-11" db="EMBL/GenBank/DDBJ databases">
        <title>De-novo sequencing of pomegranate (Punica granatum L.) genome.</title>
        <authorList>
            <person name="Akparov Z."/>
            <person name="Amiraslanov A."/>
            <person name="Hajiyeva S."/>
            <person name="Abbasov M."/>
            <person name="Kaur K."/>
            <person name="Hamwieh A."/>
            <person name="Solovyev V."/>
            <person name="Salamov A."/>
            <person name="Braich B."/>
            <person name="Kosarev P."/>
            <person name="Mahmoud A."/>
            <person name="Hajiyev E."/>
            <person name="Babayeva S."/>
            <person name="Izzatullayeva V."/>
            <person name="Mammadov A."/>
            <person name="Mammadov A."/>
            <person name="Sharifova S."/>
            <person name="Ojaghi J."/>
            <person name="Eynullazada K."/>
            <person name="Bayramov B."/>
            <person name="Abdulazimova A."/>
            <person name="Shahmuradov I."/>
        </authorList>
    </citation>
    <scope>NUCLEOTIDE SEQUENCE [LARGE SCALE GENOMIC DNA]</scope>
    <source>
        <strain evidence="3">cv. AG2017</strain>
        <tissue evidence="2">Leaf</tissue>
    </source>
</reference>